<dbReference type="RefSeq" id="WP_183428288.1">
    <property type="nucleotide sequence ID" value="NZ_JACHVP010000001.1"/>
</dbReference>
<dbReference type="Proteomes" id="UP000538196">
    <property type="component" value="Unassembled WGS sequence"/>
</dbReference>
<dbReference type="InterPro" id="IPR017853">
    <property type="entry name" value="GH"/>
</dbReference>
<gene>
    <name evidence="2" type="ORF">FHX33_001325</name>
</gene>
<dbReference type="EMBL" id="JACHVP010000001">
    <property type="protein sequence ID" value="MBB2966593.1"/>
    <property type="molecule type" value="Genomic_DNA"/>
</dbReference>
<dbReference type="SUPFAM" id="SSF51445">
    <property type="entry name" value="(Trans)glycosidases"/>
    <property type="match status" value="1"/>
</dbReference>
<evidence type="ECO:0008006" key="4">
    <source>
        <dbReference type="Google" id="ProtNLM"/>
    </source>
</evidence>
<reference evidence="2 3" key="1">
    <citation type="submission" date="2020-08" db="EMBL/GenBank/DDBJ databases">
        <title>Sequencing the genomes of 1000 actinobacteria strains.</title>
        <authorList>
            <person name="Klenk H.-P."/>
        </authorList>
    </citation>
    <scope>NUCLEOTIDE SEQUENCE [LARGE SCALE GENOMIC DNA]</scope>
    <source>
        <strain evidence="2 3">DSM 20146</strain>
    </source>
</reference>
<organism evidence="2 3">
    <name type="scientific">Leifsonia aquatica</name>
    <name type="common">Corynebacterium aquaticum</name>
    <dbReference type="NCBI Taxonomy" id="144185"/>
    <lineage>
        <taxon>Bacteria</taxon>
        <taxon>Bacillati</taxon>
        <taxon>Actinomycetota</taxon>
        <taxon>Actinomycetes</taxon>
        <taxon>Micrococcales</taxon>
        <taxon>Microbacteriaceae</taxon>
        <taxon>Leifsonia</taxon>
    </lineage>
</organism>
<evidence type="ECO:0000256" key="1">
    <source>
        <dbReference type="SAM" id="SignalP"/>
    </source>
</evidence>
<feature type="signal peptide" evidence="1">
    <location>
        <begin position="1"/>
        <end position="32"/>
    </location>
</feature>
<name>A0A7W4YHU4_LEIAQ</name>
<protein>
    <recommendedName>
        <fullName evidence="4">GH26 domain-containing protein</fullName>
    </recommendedName>
</protein>
<accession>A0A7W4YHU4</accession>
<dbReference type="AlphaFoldDB" id="A0A7W4YHU4"/>
<sequence>MRIERLRSSLLGGAVALALGGSLIMTATPAAAAELAPKATTSASAITGMWAWGNPIDPAVDARGDGDPEFAPKALAAFASAHKLKTVYLSVPWAADEGPFSSWLKASITALHKAGVKTVAALGGDPAWADQPDLAATWTRSALAAAPFDAIQFDVEPWVGAEEGDLPGIADKLAALYDAAAAEAGSVPVGADLPWWLAAKQSPAGGTLFDALLPHLDSVAIVAFVDHARGDDGILALAGPAARAASAAAVPFSIGVETDTPEVAGGPAATFGDDSASLLESETALVRSTFSKLPAYGGVTVEHLLSWQKLIAK</sequence>
<proteinExistence type="predicted"/>
<keyword evidence="3" id="KW-1185">Reference proteome</keyword>
<comment type="caution">
    <text evidence="2">The sequence shown here is derived from an EMBL/GenBank/DDBJ whole genome shotgun (WGS) entry which is preliminary data.</text>
</comment>
<evidence type="ECO:0000313" key="3">
    <source>
        <dbReference type="Proteomes" id="UP000538196"/>
    </source>
</evidence>
<feature type="chain" id="PRO_5030608687" description="GH26 domain-containing protein" evidence="1">
    <location>
        <begin position="33"/>
        <end position="313"/>
    </location>
</feature>
<evidence type="ECO:0000313" key="2">
    <source>
        <dbReference type="EMBL" id="MBB2966593.1"/>
    </source>
</evidence>
<keyword evidence="1" id="KW-0732">Signal</keyword>